<dbReference type="GO" id="GO:0016787">
    <property type="term" value="F:hydrolase activity"/>
    <property type="evidence" value="ECO:0007669"/>
    <property type="project" value="UniProtKB-KW"/>
</dbReference>
<evidence type="ECO:0000259" key="3">
    <source>
        <dbReference type="PROSITE" id="PS51762"/>
    </source>
</evidence>
<keyword evidence="2" id="KW-0812">Transmembrane</keyword>
<evidence type="ECO:0000313" key="5">
    <source>
        <dbReference type="Proteomes" id="UP001526201"/>
    </source>
</evidence>
<dbReference type="RefSeq" id="WP_264070896.1">
    <property type="nucleotide sequence ID" value="NZ_JACKTY010000046.1"/>
</dbReference>
<organism evidence="4 5">
    <name type="scientific">Mycolicibacterium komossense</name>
    <dbReference type="NCBI Taxonomy" id="1779"/>
    <lineage>
        <taxon>Bacteria</taxon>
        <taxon>Bacillati</taxon>
        <taxon>Actinomycetota</taxon>
        <taxon>Actinomycetes</taxon>
        <taxon>Mycobacteriales</taxon>
        <taxon>Mycobacteriaceae</taxon>
        <taxon>Mycolicibacterium</taxon>
    </lineage>
</organism>
<dbReference type="Gene3D" id="2.60.120.200">
    <property type="match status" value="1"/>
</dbReference>
<comment type="caution">
    <text evidence="4">The sequence shown here is derived from an EMBL/GenBank/DDBJ whole genome shotgun (WGS) entry which is preliminary data.</text>
</comment>
<dbReference type="PANTHER" id="PTHR10963:SF55">
    <property type="entry name" value="GLYCOSIDE HYDROLASE FAMILY 16 PROTEIN"/>
    <property type="match status" value="1"/>
</dbReference>
<dbReference type="EMBL" id="JACKTY010000046">
    <property type="protein sequence ID" value="MCV7229635.1"/>
    <property type="molecule type" value="Genomic_DNA"/>
</dbReference>
<proteinExistence type="inferred from homology"/>
<name>A0ABT3CJG0_9MYCO</name>
<evidence type="ECO:0000313" key="4">
    <source>
        <dbReference type="EMBL" id="MCV7229635.1"/>
    </source>
</evidence>
<accession>A0ABT3CJG0</accession>
<dbReference type="InterPro" id="IPR000757">
    <property type="entry name" value="Beta-glucanase-like"/>
</dbReference>
<dbReference type="Proteomes" id="UP001526201">
    <property type="component" value="Unassembled WGS sequence"/>
</dbReference>
<keyword evidence="4" id="KW-0378">Hydrolase</keyword>
<comment type="similarity">
    <text evidence="1">Belongs to the glycosyl hydrolase 16 family.</text>
</comment>
<dbReference type="InterPro" id="IPR050546">
    <property type="entry name" value="Glycosyl_Hydrlase_16"/>
</dbReference>
<dbReference type="CDD" id="cd08023">
    <property type="entry name" value="GH16_laminarinase_like"/>
    <property type="match status" value="1"/>
</dbReference>
<dbReference type="Pfam" id="PF00722">
    <property type="entry name" value="Glyco_hydro_16"/>
    <property type="match status" value="1"/>
</dbReference>
<evidence type="ECO:0000256" key="1">
    <source>
        <dbReference type="ARBA" id="ARBA00006865"/>
    </source>
</evidence>
<evidence type="ECO:0000256" key="2">
    <source>
        <dbReference type="SAM" id="Phobius"/>
    </source>
</evidence>
<keyword evidence="2" id="KW-1133">Transmembrane helix</keyword>
<gene>
    <name evidence="4" type="ORF">H7J73_26860</name>
</gene>
<reference evidence="4 5" key="1">
    <citation type="journal article" date="2022" name="BMC Genomics">
        <title>Comparative genome analysis of mycobacteria focusing on tRNA and non-coding RNA.</title>
        <authorList>
            <person name="Behra P.R.K."/>
            <person name="Pettersson B.M.F."/>
            <person name="Ramesh M."/>
            <person name="Das S."/>
            <person name="Dasgupta S."/>
            <person name="Kirsebom L.A."/>
        </authorList>
    </citation>
    <scope>NUCLEOTIDE SEQUENCE [LARGE SCALE GENOMIC DNA]</scope>
    <source>
        <strain evidence="4 5">DSM 44078</strain>
    </source>
</reference>
<feature type="domain" description="GH16" evidence="3">
    <location>
        <begin position="33"/>
        <end position="269"/>
    </location>
</feature>
<keyword evidence="2" id="KW-0472">Membrane</keyword>
<dbReference type="SUPFAM" id="SSF49899">
    <property type="entry name" value="Concanavalin A-like lectins/glucanases"/>
    <property type="match status" value="1"/>
</dbReference>
<dbReference type="PANTHER" id="PTHR10963">
    <property type="entry name" value="GLYCOSYL HYDROLASE-RELATED"/>
    <property type="match status" value="1"/>
</dbReference>
<dbReference type="PROSITE" id="PS51762">
    <property type="entry name" value="GH16_2"/>
    <property type="match status" value="1"/>
</dbReference>
<keyword evidence="5" id="KW-1185">Reference proteome</keyword>
<protein>
    <submittedName>
        <fullName evidence="4">Glycoside hydrolase family 16 protein</fullName>
    </submittedName>
</protein>
<sequence>MGEDGKATRRSLRARVLCVITAAHFAVGAIFPTGCASASTAVFDDFNGPAGAAPNPGWWSNVTGGDWDSGIETYRAADAVLDGQGNLAIRAVETEHGFESGRVQTKNKLSLGYGKITARIKMPSGQGLWPAFWLVGADEDTTPWPNSGEIDVIELVSNANTYHSTIHGPNNGNSGTYQVAFSGPIPDLSTAFHEYWVKHVPDAITIGIDDMTIGTFTPDSLPAEARWIFNRPMYAILNLAVGGDWAGPPDNSTPLPATMLVDWFRWEPM</sequence>
<feature type="transmembrane region" description="Helical" evidence="2">
    <location>
        <begin position="12"/>
        <end position="31"/>
    </location>
</feature>
<dbReference type="InterPro" id="IPR013320">
    <property type="entry name" value="ConA-like_dom_sf"/>
</dbReference>